<dbReference type="GO" id="GO:0044283">
    <property type="term" value="P:small molecule biosynthetic process"/>
    <property type="evidence" value="ECO:0007669"/>
    <property type="project" value="UniProtKB-ARBA"/>
</dbReference>
<dbReference type="AlphaFoldDB" id="A0A8H3IBV5"/>
<dbReference type="PROSITE" id="PS51471">
    <property type="entry name" value="FE2OG_OXY"/>
    <property type="match status" value="1"/>
</dbReference>
<evidence type="ECO:0000256" key="1">
    <source>
        <dbReference type="ARBA" id="ARBA00008056"/>
    </source>
</evidence>
<keyword evidence="2 5" id="KW-0479">Metal-binding</keyword>
<dbReference type="Gene3D" id="2.60.120.330">
    <property type="entry name" value="B-lactam Antibiotic, Isopenicillin N Synthase, Chain"/>
    <property type="match status" value="1"/>
</dbReference>
<dbReference type="InterPro" id="IPR005123">
    <property type="entry name" value="Oxoglu/Fe-dep_dioxygenase_dom"/>
</dbReference>
<evidence type="ECO:0000313" key="9">
    <source>
        <dbReference type="Proteomes" id="UP000664169"/>
    </source>
</evidence>
<name>A0A8H3IBV5_9LECA</name>
<feature type="region of interest" description="Disordered" evidence="6">
    <location>
        <begin position="366"/>
        <end position="396"/>
    </location>
</feature>
<evidence type="ECO:0000256" key="2">
    <source>
        <dbReference type="ARBA" id="ARBA00022723"/>
    </source>
</evidence>
<accession>A0A8H3IBV5</accession>
<dbReference type="PANTHER" id="PTHR10209">
    <property type="entry name" value="OXIDOREDUCTASE, 2OG-FE II OXYGENASE FAMILY PROTEIN"/>
    <property type="match status" value="1"/>
</dbReference>
<keyword evidence="3 5" id="KW-0560">Oxidoreductase</keyword>
<evidence type="ECO:0000256" key="5">
    <source>
        <dbReference type="RuleBase" id="RU003682"/>
    </source>
</evidence>
<keyword evidence="9" id="KW-1185">Reference proteome</keyword>
<evidence type="ECO:0000256" key="4">
    <source>
        <dbReference type="ARBA" id="ARBA00023004"/>
    </source>
</evidence>
<dbReference type="InterPro" id="IPR026992">
    <property type="entry name" value="DIOX_N"/>
</dbReference>
<dbReference type="Pfam" id="PF03171">
    <property type="entry name" value="2OG-FeII_Oxy"/>
    <property type="match status" value="1"/>
</dbReference>
<comment type="similarity">
    <text evidence="1 5">Belongs to the iron/ascorbate-dependent oxidoreductase family.</text>
</comment>
<dbReference type="OrthoDB" id="627829at2759"/>
<dbReference type="GO" id="GO:0016491">
    <property type="term" value="F:oxidoreductase activity"/>
    <property type="evidence" value="ECO:0007669"/>
    <property type="project" value="UniProtKB-KW"/>
</dbReference>
<protein>
    <recommendedName>
        <fullName evidence="7">Fe2OG dioxygenase domain-containing protein</fullName>
    </recommendedName>
</protein>
<reference evidence="8" key="1">
    <citation type="submission" date="2021-03" db="EMBL/GenBank/DDBJ databases">
        <authorList>
            <person name="Tagirdzhanova G."/>
        </authorList>
    </citation>
    <scope>NUCLEOTIDE SEQUENCE</scope>
</reference>
<evidence type="ECO:0000313" key="8">
    <source>
        <dbReference type="EMBL" id="CAF9910400.1"/>
    </source>
</evidence>
<keyword evidence="4 5" id="KW-0408">Iron</keyword>
<sequence length="396" mass="44306">MSFASIPILDLSLSRDPETKHAFLADLRRALLEVGFLYISNTGIDPALIEQVIRNGKAFFDLPEAAKMAVQMKNAKSFLGYNVLGGEITAKKVDWREQIDISTEHALPEDGAPLHYNLRAPNLWPSPDLLPEFRPIFTEYIKQMSVLSMNFTSLIAEALELPATAFDQFFEKDPKDQQHKLKIVRYPDLDELKVPRSENGSGLEQAQGVGPHKDSMLTSYLLQASHHRGLQAQNLQGRWVDCPPKDGTLVVAIGQGMEAITHGACSSTTHRVLAPARGQGSRFSIPFFQGVSSDANFEYVQIPQHILEEKRRWLDGNGGRSDDVEFTFVKGRFQRLGEATFWNRCKSHEDVAERWYPDIWRKIQEEKKAGAATASQNAEKPQNTAPPTQGAAIEAH</sequence>
<evidence type="ECO:0000256" key="3">
    <source>
        <dbReference type="ARBA" id="ARBA00023002"/>
    </source>
</evidence>
<comment type="caution">
    <text evidence="8">The sequence shown here is derived from an EMBL/GenBank/DDBJ whole genome shotgun (WGS) entry which is preliminary data.</text>
</comment>
<evidence type="ECO:0000256" key="6">
    <source>
        <dbReference type="SAM" id="MobiDB-lite"/>
    </source>
</evidence>
<dbReference type="Proteomes" id="UP000664169">
    <property type="component" value="Unassembled WGS sequence"/>
</dbReference>
<dbReference type="InterPro" id="IPR044861">
    <property type="entry name" value="IPNS-like_FE2OG_OXY"/>
</dbReference>
<dbReference type="Pfam" id="PF14226">
    <property type="entry name" value="DIOX_N"/>
    <property type="match status" value="1"/>
</dbReference>
<dbReference type="InterPro" id="IPR027443">
    <property type="entry name" value="IPNS-like_sf"/>
</dbReference>
<feature type="compositionally biased region" description="Polar residues" evidence="6">
    <location>
        <begin position="373"/>
        <end position="387"/>
    </location>
</feature>
<dbReference type="EMBL" id="CAJPDQ010000005">
    <property type="protein sequence ID" value="CAF9910400.1"/>
    <property type="molecule type" value="Genomic_DNA"/>
</dbReference>
<dbReference type="SUPFAM" id="SSF51197">
    <property type="entry name" value="Clavaminate synthase-like"/>
    <property type="match status" value="1"/>
</dbReference>
<proteinExistence type="inferred from homology"/>
<evidence type="ECO:0000259" key="7">
    <source>
        <dbReference type="PROSITE" id="PS51471"/>
    </source>
</evidence>
<dbReference type="PANTHER" id="PTHR10209:SF812">
    <property type="entry name" value="2OG-FE(II) OXYGENASE FAMILY, PUTATIVE (AFU_ORTHOLOGUE AFUA_3G14880)-RELATED"/>
    <property type="match status" value="1"/>
</dbReference>
<gene>
    <name evidence="8" type="ORF">GOMPHAMPRED_007078</name>
</gene>
<organism evidence="8 9">
    <name type="scientific">Gomphillus americanus</name>
    <dbReference type="NCBI Taxonomy" id="1940652"/>
    <lineage>
        <taxon>Eukaryota</taxon>
        <taxon>Fungi</taxon>
        <taxon>Dikarya</taxon>
        <taxon>Ascomycota</taxon>
        <taxon>Pezizomycotina</taxon>
        <taxon>Lecanoromycetes</taxon>
        <taxon>OSLEUM clade</taxon>
        <taxon>Ostropomycetidae</taxon>
        <taxon>Ostropales</taxon>
        <taxon>Graphidaceae</taxon>
        <taxon>Gomphilloideae</taxon>
        <taxon>Gomphillus</taxon>
    </lineage>
</organism>
<feature type="domain" description="Fe2OG dioxygenase" evidence="7">
    <location>
        <begin position="177"/>
        <end position="291"/>
    </location>
</feature>
<dbReference type="GO" id="GO:0046872">
    <property type="term" value="F:metal ion binding"/>
    <property type="evidence" value="ECO:0007669"/>
    <property type="project" value="UniProtKB-KW"/>
</dbReference>